<comment type="subcellular location">
    <subcellularLocation>
        <location evidence="1">Cytoplasm</location>
    </subcellularLocation>
</comment>
<accession>E0W390</accession>
<dbReference type="PANTHER" id="PTHR31328:SF2">
    <property type="entry name" value="BIOGENESIS OF LYSOSOME-RELATED ORGANELLES COMPLEX 1 SUBUNIT 6"/>
    <property type="match status" value="1"/>
</dbReference>
<evidence type="ECO:0000256" key="2">
    <source>
        <dbReference type="ARBA" id="ARBA00005767"/>
    </source>
</evidence>
<dbReference type="PANTHER" id="PTHR31328">
    <property type="entry name" value="BIOGENESIS OF LYSOSOME-RELATED ORGANELLES COMPLEX 1 SUBUNIT 6"/>
    <property type="match status" value="1"/>
</dbReference>
<proteinExistence type="inferred from homology"/>
<dbReference type="KEGG" id="phu:Phum_PHUM602260"/>
<comment type="similarity">
    <text evidence="2 5">Belongs to the BLOC1S6 family.</text>
</comment>
<dbReference type="Pfam" id="PF14712">
    <property type="entry name" value="Snapin_Pallidin"/>
    <property type="match status" value="1"/>
</dbReference>
<dbReference type="GO" id="GO:0030133">
    <property type="term" value="C:transport vesicle"/>
    <property type="evidence" value="ECO:0007669"/>
    <property type="project" value="TreeGrafter"/>
</dbReference>
<name>E0W390_PEDHC</name>
<dbReference type="eggNOG" id="ENOG502TCAT">
    <property type="taxonomic scope" value="Eukaryota"/>
</dbReference>
<dbReference type="PIRSF" id="PIRSF037609">
    <property type="entry name" value="BLOC-1_complex_pallidin"/>
    <property type="match status" value="1"/>
</dbReference>
<keyword evidence="4" id="KW-0963">Cytoplasm</keyword>
<evidence type="ECO:0000313" key="7">
    <source>
        <dbReference type="EnsemblMetazoa" id="PHUM602260-PA"/>
    </source>
</evidence>
<dbReference type="InParanoid" id="E0W390"/>
<reference evidence="6" key="2">
    <citation type="submission" date="2007-04" db="EMBL/GenBank/DDBJ databases">
        <title>The genome of the human body louse.</title>
        <authorList>
            <consortium name="The Human Body Louse Genome Consortium"/>
            <person name="Kirkness E."/>
            <person name="Walenz B."/>
            <person name="Hass B."/>
            <person name="Bruggner R."/>
            <person name="Strausberg R."/>
        </authorList>
    </citation>
    <scope>NUCLEOTIDE SEQUENCE</scope>
    <source>
        <strain evidence="6">USDA</strain>
    </source>
</reference>
<reference evidence="6" key="1">
    <citation type="submission" date="2007-04" db="EMBL/GenBank/DDBJ databases">
        <title>Annotation of Pediculus humanus corporis strain USDA.</title>
        <authorList>
            <person name="Kirkness E."/>
            <person name="Hannick L."/>
            <person name="Hass B."/>
            <person name="Bruggner R."/>
            <person name="Lawson D."/>
            <person name="Bidwell S."/>
            <person name="Joardar V."/>
            <person name="Caler E."/>
            <person name="Walenz B."/>
            <person name="Inman J."/>
            <person name="Schobel S."/>
            <person name="Galinsky K."/>
            <person name="Amedeo P."/>
            <person name="Strausberg R."/>
        </authorList>
    </citation>
    <scope>NUCLEOTIDE SEQUENCE</scope>
    <source>
        <strain evidence="6">USDA</strain>
    </source>
</reference>
<evidence type="ECO:0000313" key="6">
    <source>
        <dbReference type="EMBL" id="EEB20096.1"/>
    </source>
</evidence>
<dbReference type="EMBL" id="DS235882">
    <property type="protein sequence ID" value="EEB20096.1"/>
    <property type="molecule type" value="Genomic_DNA"/>
</dbReference>
<evidence type="ECO:0000256" key="4">
    <source>
        <dbReference type="ARBA" id="ARBA00022490"/>
    </source>
</evidence>
<dbReference type="OrthoDB" id="19659at2759"/>
<dbReference type="VEuPathDB" id="VectorBase:PHUM602260"/>
<evidence type="ECO:0000256" key="5">
    <source>
        <dbReference type="PIRNR" id="PIRNR037609"/>
    </source>
</evidence>
<comment type="function">
    <text evidence="5">Component of the biogenesis of lysosome-related organelles complex-1 (BLOC-1) involved in pigment granule biogenesis.</text>
</comment>
<sequence length="139" mass="16808">MSELNDWKMTTSENVTVDTETIEKLTEGFVNIYEPTLKSMKKQLLEIIKKQEFVTQEMHDLSLNLHENLYDHELQDMFDKIKIYKDKLFVVRKNMIYVQEQSTKLKKRALKLEQQKQKEMMDKAERQEYEELLVRKSSK</sequence>
<dbReference type="GeneID" id="8236975"/>
<evidence type="ECO:0000256" key="3">
    <source>
        <dbReference type="ARBA" id="ARBA00019579"/>
    </source>
</evidence>
<keyword evidence="8" id="KW-1185">Reference proteome</keyword>
<evidence type="ECO:0000313" key="8">
    <source>
        <dbReference type="Proteomes" id="UP000009046"/>
    </source>
</evidence>
<gene>
    <name evidence="7" type="primary">8236975</name>
    <name evidence="6" type="ORF">Phum_PHUM602260</name>
</gene>
<dbReference type="EnsemblMetazoa" id="PHUM602260-RA">
    <property type="protein sequence ID" value="PHUM602260-PA"/>
    <property type="gene ID" value="PHUM602260"/>
</dbReference>
<dbReference type="GO" id="GO:0031083">
    <property type="term" value="C:BLOC-1 complex"/>
    <property type="evidence" value="ECO:0007669"/>
    <property type="project" value="TreeGrafter"/>
</dbReference>
<dbReference type="InterPro" id="IPR028119">
    <property type="entry name" value="Snapin/Pallidin/Snn1"/>
</dbReference>
<dbReference type="RefSeq" id="XP_002432834.1">
    <property type="nucleotide sequence ID" value="XM_002432789.1"/>
</dbReference>
<dbReference type="AlphaFoldDB" id="E0W390"/>
<evidence type="ECO:0000256" key="1">
    <source>
        <dbReference type="ARBA" id="ARBA00004496"/>
    </source>
</evidence>
<dbReference type="HOGENOM" id="CLU_1847512_0_0_1"/>
<organism>
    <name type="scientific">Pediculus humanus subsp. corporis</name>
    <name type="common">Body louse</name>
    <dbReference type="NCBI Taxonomy" id="121224"/>
    <lineage>
        <taxon>Eukaryota</taxon>
        <taxon>Metazoa</taxon>
        <taxon>Ecdysozoa</taxon>
        <taxon>Arthropoda</taxon>
        <taxon>Hexapoda</taxon>
        <taxon>Insecta</taxon>
        <taxon>Pterygota</taxon>
        <taxon>Neoptera</taxon>
        <taxon>Paraneoptera</taxon>
        <taxon>Psocodea</taxon>
        <taxon>Troctomorpha</taxon>
        <taxon>Phthiraptera</taxon>
        <taxon>Anoplura</taxon>
        <taxon>Pediculidae</taxon>
        <taxon>Pediculus</taxon>
    </lineage>
</organism>
<protein>
    <recommendedName>
        <fullName evidence="3 5">Biogenesis of lysosome-related organelles complex 1 subunit 6</fullName>
        <shortName evidence="5">BLOC-1 subunit 6</shortName>
    </recommendedName>
</protein>
<dbReference type="STRING" id="121224.E0W390"/>
<reference evidence="7" key="3">
    <citation type="submission" date="2020-05" db="UniProtKB">
        <authorList>
            <consortium name="EnsemblMetazoa"/>
        </authorList>
    </citation>
    <scope>IDENTIFICATION</scope>
    <source>
        <strain evidence="7">USDA</strain>
    </source>
</reference>
<dbReference type="OMA" id="LENAHYQ"/>
<dbReference type="FunCoup" id="E0W390">
    <property type="interactions" value="474"/>
</dbReference>
<dbReference type="EMBL" id="AAZO01007341">
    <property type="status" value="NOT_ANNOTATED_CDS"/>
    <property type="molecule type" value="Genomic_DNA"/>
</dbReference>
<dbReference type="InterPro" id="IPR017242">
    <property type="entry name" value="BLOC-1_pallidin"/>
</dbReference>
<dbReference type="Proteomes" id="UP000009046">
    <property type="component" value="Unassembled WGS sequence"/>
</dbReference>
<dbReference type="CTD" id="8236975"/>